<dbReference type="Gene3D" id="3.50.50.60">
    <property type="entry name" value="FAD/NAD(P)-binding domain"/>
    <property type="match status" value="1"/>
</dbReference>
<dbReference type="InterPro" id="IPR050641">
    <property type="entry name" value="RIFMO-like"/>
</dbReference>
<dbReference type="RefSeq" id="WP_073252330.1">
    <property type="nucleotide sequence ID" value="NZ_FRCS01000001.1"/>
</dbReference>
<proteinExistence type="predicted"/>
<keyword evidence="1" id="KW-0285">Flavoprotein</keyword>
<feature type="domain" description="FAD-binding" evidence="3">
    <location>
        <begin position="7"/>
        <end position="356"/>
    </location>
</feature>
<dbReference type="EMBL" id="FRCS01000001">
    <property type="protein sequence ID" value="SHM70041.1"/>
    <property type="molecule type" value="Genomic_DNA"/>
</dbReference>
<dbReference type="InterPro" id="IPR036188">
    <property type="entry name" value="FAD/NAD-bd_sf"/>
</dbReference>
<gene>
    <name evidence="4" type="ORF">SAMN05443668_1011285</name>
</gene>
<dbReference type="AlphaFoldDB" id="A0A1M7KX28"/>
<evidence type="ECO:0000256" key="1">
    <source>
        <dbReference type="ARBA" id="ARBA00022630"/>
    </source>
</evidence>
<dbReference type="Proteomes" id="UP000184440">
    <property type="component" value="Unassembled WGS sequence"/>
</dbReference>
<organism evidence="4 5">
    <name type="scientific">Cryptosporangium aurantiacum</name>
    <dbReference type="NCBI Taxonomy" id="134849"/>
    <lineage>
        <taxon>Bacteria</taxon>
        <taxon>Bacillati</taxon>
        <taxon>Actinomycetota</taxon>
        <taxon>Actinomycetes</taxon>
        <taxon>Cryptosporangiales</taxon>
        <taxon>Cryptosporangiaceae</taxon>
        <taxon>Cryptosporangium</taxon>
    </lineage>
</organism>
<dbReference type="STRING" id="134849.SAMN05443668_1011285"/>
<dbReference type="Pfam" id="PF21274">
    <property type="entry name" value="Rng_hyd_C"/>
    <property type="match status" value="1"/>
</dbReference>
<dbReference type="PANTHER" id="PTHR43004">
    <property type="entry name" value="TRK SYSTEM POTASSIUM UPTAKE PROTEIN"/>
    <property type="match status" value="1"/>
</dbReference>
<keyword evidence="5" id="KW-1185">Reference proteome</keyword>
<protein>
    <submittedName>
        <fullName evidence="4">2-polyprenyl-6-methoxyphenol hydroxylase</fullName>
    </submittedName>
</protein>
<dbReference type="Gene3D" id="3.40.30.120">
    <property type="match status" value="1"/>
</dbReference>
<dbReference type="PRINTS" id="PR00420">
    <property type="entry name" value="RNGMNOXGNASE"/>
</dbReference>
<dbReference type="Pfam" id="PF01494">
    <property type="entry name" value="FAD_binding_3"/>
    <property type="match status" value="1"/>
</dbReference>
<accession>A0A1M7KX28</accession>
<dbReference type="InterPro" id="IPR002938">
    <property type="entry name" value="FAD-bd"/>
</dbReference>
<sequence>MATSAPEAQVLVVGAGAVGSILALELAHHGVPSIVLDRAATPPQSADVDYLDGRSMELLRRLRLSAAIRAQGLRPDVPDEVEWSQGLDQPPVLVSSVPSLDELRGRYADVKDGSAPVELPQRVSGVRLAAELRTAVEQHPLIDLRLGWTFTGVRIEADRIVATALDRSAGATGRTTIEARYLAGCDGAQSTVRQCLDVPMAELSAPVQHCSVYFRSPELSRRFGERHPATIIVGSLTLEYRPDGDRWVGHLRMSPGDPVAADPVALLRQQLGSRLETVEVLDVTQWDDALAVARRYRLGRAFLVGESAHRFYPAGDNAATSIGDAVDLGWKLAAVVNGWGGPGLLDSYEDERRPRALIDRELVARRLETRRRFGRLAAAGASREYLAGVLRQEVEPTDDALGLALGSRYATSTVIWQEDKEAVGGRAPAVRLDDGTQLFDRLGPQFTLVDLTDDEAGRPLVLAARQRGIPMAHLVVSDRSVRASWDRSLVLVRPDQHIAWRADTAPADWNAVLDRVSGHGIP</sequence>
<dbReference type="PANTHER" id="PTHR43004:SF21">
    <property type="entry name" value="FAD-BINDING DOMAIN-CONTAINING PROTEIN-RELATED"/>
    <property type="match status" value="1"/>
</dbReference>
<evidence type="ECO:0000313" key="4">
    <source>
        <dbReference type="EMBL" id="SHM70041.1"/>
    </source>
</evidence>
<dbReference type="GO" id="GO:0071949">
    <property type="term" value="F:FAD binding"/>
    <property type="evidence" value="ECO:0007669"/>
    <property type="project" value="InterPro"/>
</dbReference>
<dbReference type="GO" id="GO:0016709">
    <property type="term" value="F:oxidoreductase activity, acting on paired donors, with incorporation or reduction of molecular oxygen, NAD(P)H as one donor, and incorporation of one atom of oxygen"/>
    <property type="evidence" value="ECO:0007669"/>
    <property type="project" value="UniProtKB-ARBA"/>
</dbReference>
<dbReference type="Gene3D" id="3.30.9.10">
    <property type="entry name" value="D-Amino Acid Oxidase, subunit A, domain 2"/>
    <property type="match status" value="1"/>
</dbReference>
<name>A0A1M7KX28_9ACTN</name>
<reference evidence="4 5" key="1">
    <citation type="submission" date="2016-11" db="EMBL/GenBank/DDBJ databases">
        <authorList>
            <person name="Jaros S."/>
            <person name="Januszkiewicz K."/>
            <person name="Wedrychowicz H."/>
        </authorList>
    </citation>
    <scope>NUCLEOTIDE SEQUENCE [LARGE SCALE GENOMIC DNA]</scope>
    <source>
        <strain evidence="4 5">DSM 46144</strain>
    </source>
</reference>
<dbReference type="SUPFAM" id="SSF51905">
    <property type="entry name" value="FAD/NAD(P)-binding domain"/>
    <property type="match status" value="1"/>
</dbReference>
<evidence type="ECO:0000259" key="3">
    <source>
        <dbReference type="Pfam" id="PF01494"/>
    </source>
</evidence>
<evidence type="ECO:0000313" key="5">
    <source>
        <dbReference type="Proteomes" id="UP000184440"/>
    </source>
</evidence>
<evidence type="ECO:0000256" key="2">
    <source>
        <dbReference type="ARBA" id="ARBA00022827"/>
    </source>
</evidence>
<keyword evidence="2" id="KW-0274">FAD</keyword>